<comment type="caution">
    <text evidence="1">The sequence shown here is derived from an EMBL/GenBank/DDBJ whole genome shotgun (WGS) entry which is preliminary data.</text>
</comment>
<protein>
    <submittedName>
        <fullName evidence="1">Uncharacterized protein</fullName>
    </submittedName>
</protein>
<gene>
    <name evidence="1" type="ORF">TQ35_0006195</name>
</gene>
<sequence>MVTKIYLFKAPKRYTEREEYEISILEKIGEKFRLGELLDYDVYYQGDIAYLKGRFSRGKVMAKFVEGGEAIALLRTSKVRVGRFK</sequence>
<name>A0ACC6TPG2_9CREN</name>
<reference evidence="1" key="1">
    <citation type="submission" date="2024-07" db="EMBL/GenBank/DDBJ databases">
        <title>Metagenome and Metagenome-Assembled Genomes of Archaea from a hot spring from the geothermal field of Los Azufres, Mexico.</title>
        <authorList>
            <person name="Marin-Paredes R."/>
            <person name="Martinez-Romero E."/>
            <person name="Servin-Garciduenas L.E."/>
        </authorList>
    </citation>
    <scope>NUCLEOTIDE SEQUENCE</scope>
    <source>
        <strain evidence="1">AZ1-454</strain>
    </source>
</reference>
<evidence type="ECO:0000313" key="2">
    <source>
        <dbReference type="Proteomes" id="UP000053480"/>
    </source>
</evidence>
<evidence type="ECO:0000313" key="1">
    <source>
        <dbReference type="EMBL" id="MEW9491775.1"/>
    </source>
</evidence>
<dbReference type="EMBL" id="JZWS03000007">
    <property type="protein sequence ID" value="MEW9491775.1"/>
    <property type="molecule type" value="Genomic_DNA"/>
</dbReference>
<proteinExistence type="predicted"/>
<dbReference type="Proteomes" id="UP000053480">
    <property type="component" value="Unassembled WGS sequence"/>
</dbReference>
<accession>A0ACC6TPG2</accession>
<organism evidence="1 2">
    <name type="scientific">Candidatus Aramenus sulfurataquae</name>
    <dbReference type="NCBI Taxonomy" id="1326980"/>
    <lineage>
        <taxon>Archaea</taxon>
        <taxon>Thermoproteota</taxon>
        <taxon>Thermoprotei</taxon>
        <taxon>Sulfolobales</taxon>
        <taxon>Sulfolobaceae</taxon>
        <taxon>Candidatus Aramenus</taxon>
    </lineage>
</organism>